<dbReference type="Proteomes" id="UP000595917">
    <property type="component" value="Chromosome"/>
</dbReference>
<name>A0A7T7XLQ6_9SPIR</name>
<organism evidence="5 6">
    <name type="scientific">Breznakiella homolactica</name>
    <dbReference type="NCBI Taxonomy" id="2798577"/>
    <lineage>
        <taxon>Bacteria</taxon>
        <taxon>Pseudomonadati</taxon>
        <taxon>Spirochaetota</taxon>
        <taxon>Spirochaetia</taxon>
        <taxon>Spirochaetales</taxon>
        <taxon>Breznakiellaceae</taxon>
        <taxon>Breznakiella</taxon>
    </lineage>
</organism>
<dbReference type="CDD" id="cd06267">
    <property type="entry name" value="PBP1_LacI_sugar_binding-like"/>
    <property type="match status" value="1"/>
</dbReference>
<keyword evidence="1" id="KW-0805">Transcription regulation</keyword>
<keyword evidence="6" id="KW-1185">Reference proteome</keyword>
<dbReference type="SUPFAM" id="SSF47413">
    <property type="entry name" value="lambda repressor-like DNA-binding domains"/>
    <property type="match status" value="1"/>
</dbReference>
<evidence type="ECO:0000256" key="2">
    <source>
        <dbReference type="ARBA" id="ARBA00023125"/>
    </source>
</evidence>
<dbReference type="InterPro" id="IPR046335">
    <property type="entry name" value="LacI/GalR-like_sensor"/>
</dbReference>
<protein>
    <submittedName>
        <fullName evidence="5">LacI family DNA-binding transcriptional regulator</fullName>
    </submittedName>
</protein>
<dbReference type="AlphaFoldDB" id="A0A7T7XLQ6"/>
<evidence type="ECO:0000313" key="5">
    <source>
        <dbReference type="EMBL" id="QQO08700.1"/>
    </source>
</evidence>
<dbReference type="Pfam" id="PF13377">
    <property type="entry name" value="Peripla_BP_3"/>
    <property type="match status" value="1"/>
</dbReference>
<sequence length="344" mass="37808">MAVTIKDVAKMAGVSISTVSMVLNGNPAIKLGTRKKVLAVIEQCNYKPNQNARSLVTKSNKIIGVIRMTDEATPAPHIFNSTVDTYLSEMLWDMEAVAHEKDYSLILDWHDINDTRKILPGIVDPNKVDGIICVGGIITDSFIDALSNSKIPVVLVGARSEKIDFVDADSEKAIFLTTSYLIEAGNGRIAFINNIGTSQSASRKLAGFENAVKDRQVRTWITSARFSGQSAYDAFAEIWKTSDEKPTAVVCSSDCIAIGVMRYMNDHGLRCPDDISVTGYEDGLLSEYSIPALSTARIHKARIGLEACEVLFNRISNRRARHVSRIIEPELVIRDSVKRLNQGS</sequence>
<dbReference type="PANTHER" id="PTHR30146">
    <property type="entry name" value="LACI-RELATED TRANSCRIPTIONAL REPRESSOR"/>
    <property type="match status" value="1"/>
</dbReference>
<proteinExistence type="predicted"/>
<dbReference type="PANTHER" id="PTHR30146:SF154">
    <property type="entry name" value="TRANSCRIPTION REGULATOR, MEMBER OF GALR FAMILY"/>
    <property type="match status" value="1"/>
</dbReference>
<evidence type="ECO:0000313" key="6">
    <source>
        <dbReference type="Proteomes" id="UP000595917"/>
    </source>
</evidence>
<dbReference type="Gene3D" id="1.10.260.40">
    <property type="entry name" value="lambda repressor-like DNA-binding domains"/>
    <property type="match status" value="1"/>
</dbReference>
<dbReference type="GO" id="GO:0003700">
    <property type="term" value="F:DNA-binding transcription factor activity"/>
    <property type="evidence" value="ECO:0007669"/>
    <property type="project" value="TreeGrafter"/>
</dbReference>
<dbReference type="InterPro" id="IPR028082">
    <property type="entry name" value="Peripla_BP_I"/>
</dbReference>
<keyword evidence="3" id="KW-0804">Transcription</keyword>
<dbReference type="Pfam" id="PF00356">
    <property type="entry name" value="LacI"/>
    <property type="match status" value="1"/>
</dbReference>
<dbReference type="EMBL" id="CP067089">
    <property type="protein sequence ID" value="QQO08700.1"/>
    <property type="molecule type" value="Genomic_DNA"/>
</dbReference>
<dbReference type="RefSeq" id="WP_215626006.1">
    <property type="nucleotide sequence ID" value="NZ_CP067089.2"/>
</dbReference>
<gene>
    <name evidence="5" type="ORF">JFL75_17490</name>
</gene>
<dbReference type="PROSITE" id="PS00356">
    <property type="entry name" value="HTH_LACI_1"/>
    <property type="match status" value="1"/>
</dbReference>
<dbReference type="InterPro" id="IPR000843">
    <property type="entry name" value="HTH_LacI"/>
</dbReference>
<feature type="domain" description="HTH lacI-type" evidence="4">
    <location>
        <begin position="3"/>
        <end position="57"/>
    </location>
</feature>
<dbReference type="PRINTS" id="PR00036">
    <property type="entry name" value="HTHLACI"/>
</dbReference>
<dbReference type="KEGG" id="bhc:JFL75_17490"/>
<reference evidence="5" key="1">
    <citation type="submission" date="2021-01" db="EMBL/GenBank/DDBJ databases">
        <title>Description of Breznakiella homolactica.</title>
        <authorList>
            <person name="Song Y."/>
            <person name="Brune A."/>
        </authorList>
    </citation>
    <scope>NUCLEOTIDE SEQUENCE</scope>
    <source>
        <strain evidence="5">RmG30</strain>
    </source>
</reference>
<evidence type="ECO:0000256" key="3">
    <source>
        <dbReference type="ARBA" id="ARBA00023163"/>
    </source>
</evidence>
<dbReference type="GO" id="GO:0000976">
    <property type="term" value="F:transcription cis-regulatory region binding"/>
    <property type="evidence" value="ECO:0007669"/>
    <property type="project" value="TreeGrafter"/>
</dbReference>
<dbReference type="PROSITE" id="PS50932">
    <property type="entry name" value="HTH_LACI_2"/>
    <property type="match status" value="1"/>
</dbReference>
<accession>A0A7T7XLQ6</accession>
<keyword evidence="2 5" id="KW-0238">DNA-binding</keyword>
<evidence type="ECO:0000256" key="1">
    <source>
        <dbReference type="ARBA" id="ARBA00023015"/>
    </source>
</evidence>
<dbReference type="Gene3D" id="3.40.50.2300">
    <property type="match status" value="2"/>
</dbReference>
<dbReference type="CDD" id="cd01392">
    <property type="entry name" value="HTH_LacI"/>
    <property type="match status" value="1"/>
</dbReference>
<dbReference type="SUPFAM" id="SSF53822">
    <property type="entry name" value="Periplasmic binding protein-like I"/>
    <property type="match status" value="1"/>
</dbReference>
<dbReference type="InterPro" id="IPR010982">
    <property type="entry name" value="Lambda_DNA-bd_dom_sf"/>
</dbReference>
<evidence type="ECO:0000259" key="4">
    <source>
        <dbReference type="PROSITE" id="PS50932"/>
    </source>
</evidence>
<dbReference type="SMART" id="SM00354">
    <property type="entry name" value="HTH_LACI"/>
    <property type="match status" value="1"/>
</dbReference>